<protein>
    <submittedName>
        <fullName evidence="2">ABC transporter permease</fullName>
    </submittedName>
</protein>
<organism evidence="2 3">
    <name type="scientific">Bacillus timonensis</name>
    <dbReference type="NCBI Taxonomy" id="1033734"/>
    <lineage>
        <taxon>Bacteria</taxon>
        <taxon>Bacillati</taxon>
        <taxon>Bacillota</taxon>
        <taxon>Bacilli</taxon>
        <taxon>Bacillales</taxon>
        <taxon>Bacillaceae</taxon>
        <taxon>Bacillus</taxon>
    </lineage>
</organism>
<keyword evidence="1" id="KW-1133">Transmembrane helix</keyword>
<gene>
    <name evidence="2" type="ORF">E1I69_21385</name>
</gene>
<dbReference type="RefSeq" id="WP_136381573.1">
    <property type="nucleotide sequence ID" value="NZ_SLUB01000066.1"/>
</dbReference>
<feature type="transmembrane region" description="Helical" evidence="1">
    <location>
        <begin position="73"/>
        <end position="94"/>
    </location>
</feature>
<name>A0A4S3PM18_9BACI</name>
<feature type="transmembrane region" description="Helical" evidence="1">
    <location>
        <begin position="21"/>
        <end position="42"/>
    </location>
</feature>
<evidence type="ECO:0000313" key="2">
    <source>
        <dbReference type="EMBL" id="THE09712.1"/>
    </source>
</evidence>
<accession>A0A4S3PM18</accession>
<dbReference type="GO" id="GO:0005886">
    <property type="term" value="C:plasma membrane"/>
    <property type="evidence" value="ECO:0007669"/>
    <property type="project" value="UniProtKB-SubCell"/>
</dbReference>
<sequence>MRQWMVLFKKEWIEMTRNFKILWIPLVFILLGIMQPVTSYYLPEIIKAAGELPEGAVFEIPIPSPQEVIVQTLGQYSLIGILVLVLAFMGIVAAEKSSGVSDIILVKPVSFANYITAKWVSVVLMTIGSFLLGVLASWYYTGVLIGDIGFGELMKGALVYGTWLVFLVTVTLLLSSLFKSNLIVAFVSLLVAIGLSAITSLLSKWMSWSPARLSTHASKLLLTGSPDKHFALSLTISFLLVLVLLISSIYLFAKKERAA</sequence>
<feature type="transmembrane region" description="Helical" evidence="1">
    <location>
        <begin position="230"/>
        <end position="253"/>
    </location>
</feature>
<proteinExistence type="predicted"/>
<dbReference type="AlphaFoldDB" id="A0A4S3PM18"/>
<feature type="transmembrane region" description="Helical" evidence="1">
    <location>
        <begin position="115"/>
        <end position="141"/>
    </location>
</feature>
<comment type="caution">
    <text evidence="2">The sequence shown here is derived from an EMBL/GenBank/DDBJ whole genome shotgun (WGS) entry which is preliminary data.</text>
</comment>
<evidence type="ECO:0000256" key="1">
    <source>
        <dbReference type="SAM" id="Phobius"/>
    </source>
</evidence>
<dbReference type="EMBL" id="SLUB01000066">
    <property type="protein sequence ID" value="THE09712.1"/>
    <property type="molecule type" value="Genomic_DNA"/>
</dbReference>
<keyword evidence="1" id="KW-0472">Membrane</keyword>
<evidence type="ECO:0000313" key="3">
    <source>
        <dbReference type="Proteomes" id="UP000306477"/>
    </source>
</evidence>
<dbReference type="STRING" id="1033734.GCA_000285535_02524"/>
<dbReference type="GO" id="GO:0140359">
    <property type="term" value="F:ABC-type transporter activity"/>
    <property type="evidence" value="ECO:0007669"/>
    <property type="project" value="InterPro"/>
</dbReference>
<feature type="transmembrane region" description="Helical" evidence="1">
    <location>
        <begin position="153"/>
        <end position="175"/>
    </location>
</feature>
<reference evidence="2 3" key="1">
    <citation type="journal article" date="2019" name="Indoor Air">
        <title>Impacts of indoor surface finishes on bacterial viability.</title>
        <authorList>
            <person name="Hu J."/>
            <person name="Maamar S.B."/>
            <person name="Glawe A.J."/>
            <person name="Gottel N."/>
            <person name="Gilbert J.A."/>
            <person name="Hartmann E.M."/>
        </authorList>
    </citation>
    <scope>NUCLEOTIDE SEQUENCE [LARGE SCALE GENOMIC DNA]</scope>
    <source>
        <strain evidence="2 3">AF060A6</strain>
    </source>
</reference>
<dbReference type="PANTHER" id="PTHR37305">
    <property type="entry name" value="INTEGRAL MEMBRANE PROTEIN-RELATED"/>
    <property type="match status" value="1"/>
</dbReference>
<keyword evidence="1" id="KW-0812">Transmembrane</keyword>
<keyword evidence="3" id="KW-1185">Reference proteome</keyword>
<feature type="transmembrane region" description="Helical" evidence="1">
    <location>
        <begin position="182"/>
        <end position="202"/>
    </location>
</feature>
<dbReference type="Proteomes" id="UP000306477">
    <property type="component" value="Unassembled WGS sequence"/>
</dbReference>
<dbReference type="PANTHER" id="PTHR37305:SF1">
    <property type="entry name" value="MEMBRANE PROTEIN"/>
    <property type="match status" value="1"/>
</dbReference>
<dbReference type="OrthoDB" id="4187110at2"/>